<dbReference type="NCBIfam" id="TIGR00250">
    <property type="entry name" value="RNAse_H_YqgF"/>
    <property type="match status" value="1"/>
</dbReference>
<evidence type="ECO:0000256" key="3">
    <source>
        <dbReference type="ARBA" id="ARBA00022722"/>
    </source>
</evidence>
<dbReference type="EMBL" id="PCWW01000034">
    <property type="protein sequence ID" value="PIR13469.1"/>
    <property type="molecule type" value="Genomic_DNA"/>
</dbReference>
<dbReference type="GO" id="GO:0000967">
    <property type="term" value="P:rRNA 5'-end processing"/>
    <property type="evidence" value="ECO:0007669"/>
    <property type="project" value="UniProtKB-UniRule"/>
</dbReference>
<organism evidence="7 8">
    <name type="scientific">Candidatus Falkowbacteria bacterium CG11_big_fil_rev_8_21_14_0_20_39_10</name>
    <dbReference type="NCBI Taxonomy" id="1974570"/>
    <lineage>
        <taxon>Bacteria</taxon>
        <taxon>Candidatus Falkowiibacteriota</taxon>
    </lineage>
</organism>
<evidence type="ECO:0000256" key="4">
    <source>
        <dbReference type="ARBA" id="ARBA00022801"/>
    </source>
</evidence>
<comment type="function">
    <text evidence="5">Could be a nuclease involved in processing of the 5'-end of pre-16S rRNA.</text>
</comment>
<keyword evidence="2 5" id="KW-0690">Ribosome biogenesis</keyword>
<dbReference type="InterPro" id="IPR012337">
    <property type="entry name" value="RNaseH-like_sf"/>
</dbReference>
<keyword evidence="1 5" id="KW-0963">Cytoplasm</keyword>
<dbReference type="HAMAP" id="MF_00651">
    <property type="entry name" value="Nuclease_YqgF"/>
    <property type="match status" value="1"/>
</dbReference>
<dbReference type="PANTHER" id="PTHR33317">
    <property type="entry name" value="POLYNUCLEOTIDYL TRANSFERASE, RIBONUCLEASE H-LIKE SUPERFAMILY PROTEIN"/>
    <property type="match status" value="1"/>
</dbReference>
<feature type="domain" description="YqgF/RNase H-like" evidence="6">
    <location>
        <begin position="6"/>
        <end position="100"/>
    </location>
</feature>
<dbReference type="GO" id="GO:0005829">
    <property type="term" value="C:cytosol"/>
    <property type="evidence" value="ECO:0007669"/>
    <property type="project" value="TreeGrafter"/>
</dbReference>
<dbReference type="PANTHER" id="PTHR33317:SF4">
    <property type="entry name" value="POLYNUCLEOTIDYL TRANSFERASE, RIBONUCLEASE H-LIKE SUPERFAMILY PROTEIN"/>
    <property type="match status" value="1"/>
</dbReference>
<comment type="similarity">
    <text evidence="5">Belongs to the YqgF HJR family.</text>
</comment>
<evidence type="ECO:0000256" key="5">
    <source>
        <dbReference type="HAMAP-Rule" id="MF_00651"/>
    </source>
</evidence>
<keyword evidence="3 5" id="KW-0540">Nuclease</keyword>
<dbReference type="AlphaFoldDB" id="A0A2M6K934"/>
<dbReference type="CDD" id="cd16964">
    <property type="entry name" value="YqgF"/>
    <property type="match status" value="1"/>
</dbReference>
<comment type="subcellular location">
    <subcellularLocation>
        <location evidence="5">Cytoplasm</location>
    </subcellularLocation>
</comment>
<name>A0A2M6K934_9BACT</name>
<evidence type="ECO:0000256" key="1">
    <source>
        <dbReference type="ARBA" id="ARBA00022490"/>
    </source>
</evidence>
<evidence type="ECO:0000313" key="7">
    <source>
        <dbReference type="EMBL" id="PIR13469.1"/>
    </source>
</evidence>
<proteinExistence type="inferred from homology"/>
<gene>
    <name evidence="7" type="ORF">COV49_02045</name>
</gene>
<dbReference type="InterPro" id="IPR005227">
    <property type="entry name" value="YqgF"/>
</dbReference>
<dbReference type="SMART" id="SM00732">
    <property type="entry name" value="YqgFc"/>
    <property type="match status" value="1"/>
</dbReference>
<evidence type="ECO:0000313" key="8">
    <source>
        <dbReference type="Proteomes" id="UP000230869"/>
    </source>
</evidence>
<protein>
    <recommendedName>
        <fullName evidence="5">Putative pre-16S rRNA nuclease</fullName>
        <ecNumber evidence="5">3.1.-.-</ecNumber>
    </recommendedName>
</protein>
<dbReference type="GO" id="GO:0016788">
    <property type="term" value="F:hydrolase activity, acting on ester bonds"/>
    <property type="evidence" value="ECO:0007669"/>
    <property type="project" value="UniProtKB-UniRule"/>
</dbReference>
<dbReference type="Pfam" id="PF03652">
    <property type="entry name" value="RuvX"/>
    <property type="match status" value="1"/>
</dbReference>
<comment type="caution">
    <text evidence="7">The sequence shown here is derived from an EMBL/GenBank/DDBJ whole genome shotgun (WGS) entry which is preliminary data.</text>
</comment>
<dbReference type="EC" id="3.1.-.-" evidence="5"/>
<reference evidence="7 8" key="1">
    <citation type="submission" date="2017-09" db="EMBL/GenBank/DDBJ databases">
        <title>Depth-based differentiation of microbial function through sediment-hosted aquifers and enrichment of novel symbionts in the deep terrestrial subsurface.</title>
        <authorList>
            <person name="Probst A.J."/>
            <person name="Ladd B."/>
            <person name="Jarett J.K."/>
            <person name="Geller-Mcgrath D.E."/>
            <person name="Sieber C.M."/>
            <person name="Emerson J.B."/>
            <person name="Anantharaman K."/>
            <person name="Thomas B.C."/>
            <person name="Malmstrom R."/>
            <person name="Stieglmeier M."/>
            <person name="Klingl A."/>
            <person name="Woyke T."/>
            <person name="Ryan C.M."/>
            <person name="Banfield J.F."/>
        </authorList>
    </citation>
    <scope>NUCLEOTIDE SEQUENCE [LARGE SCALE GENOMIC DNA]</scope>
    <source>
        <strain evidence="7">CG11_big_fil_rev_8_21_14_0_20_39_10</strain>
    </source>
</reference>
<keyword evidence="4 5" id="KW-0378">Hydrolase</keyword>
<dbReference type="GO" id="GO:0004518">
    <property type="term" value="F:nuclease activity"/>
    <property type="evidence" value="ECO:0007669"/>
    <property type="project" value="UniProtKB-KW"/>
</dbReference>
<dbReference type="InterPro" id="IPR006641">
    <property type="entry name" value="YqgF/RNaseH-like_dom"/>
</dbReference>
<accession>A0A2M6K934</accession>
<evidence type="ECO:0000259" key="6">
    <source>
        <dbReference type="SMART" id="SM00732"/>
    </source>
</evidence>
<dbReference type="Gene3D" id="3.30.420.140">
    <property type="entry name" value="YqgF/RNase H-like domain"/>
    <property type="match status" value="1"/>
</dbReference>
<dbReference type="SUPFAM" id="SSF53098">
    <property type="entry name" value="Ribonuclease H-like"/>
    <property type="match status" value="1"/>
</dbReference>
<dbReference type="Proteomes" id="UP000230869">
    <property type="component" value="Unassembled WGS sequence"/>
</dbReference>
<evidence type="ECO:0000256" key="2">
    <source>
        <dbReference type="ARBA" id="ARBA00022517"/>
    </source>
</evidence>
<dbReference type="InterPro" id="IPR037027">
    <property type="entry name" value="YqgF/RNaseH-like_dom_sf"/>
</dbReference>
<sequence length="130" mass="14536">MNQEVEKYLGVDWGEIRIGLALADSETKLATPFRVAKSLKEVLAAIKEEEIDKIIIGAPKKMFDSKLRMSNDYLKFLDLLKSKVKIPVVEVDERLSSQAADSLVGDKKTKAPRDALAAMLILQSFLDRNT</sequence>